<dbReference type="PANTHER" id="PTHR33885:SF3">
    <property type="entry name" value="PHAGE SHOCK PROTEIN C"/>
    <property type="match status" value="1"/>
</dbReference>
<reference evidence="9" key="1">
    <citation type="journal article" date="2019" name="Int. J. Syst. Evol. Microbiol.">
        <title>The Global Catalogue of Microorganisms (GCM) 10K type strain sequencing project: providing services to taxonomists for standard genome sequencing and annotation.</title>
        <authorList>
            <consortium name="The Broad Institute Genomics Platform"/>
            <consortium name="The Broad Institute Genome Sequencing Center for Infectious Disease"/>
            <person name="Wu L."/>
            <person name="Ma J."/>
        </authorList>
    </citation>
    <scope>NUCLEOTIDE SEQUENCE [LARGE SCALE GENOMIC DNA]</scope>
    <source>
        <strain evidence="9">CECT 7184</strain>
    </source>
</reference>
<comment type="caution">
    <text evidence="8">The sequence shown here is derived from an EMBL/GenBank/DDBJ whole genome shotgun (WGS) entry which is preliminary data.</text>
</comment>
<evidence type="ECO:0000256" key="5">
    <source>
        <dbReference type="ARBA" id="ARBA00023136"/>
    </source>
</evidence>
<dbReference type="EMBL" id="JBHSOZ010000002">
    <property type="protein sequence ID" value="MFC5711297.1"/>
    <property type="molecule type" value="Genomic_DNA"/>
</dbReference>
<dbReference type="RefSeq" id="WP_054636824.1">
    <property type="nucleotide sequence ID" value="NZ_JBHSOZ010000002.1"/>
</dbReference>
<dbReference type="InterPro" id="IPR007168">
    <property type="entry name" value="Phageshock_PspC_N"/>
</dbReference>
<evidence type="ECO:0000256" key="3">
    <source>
        <dbReference type="ARBA" id="ARBA00022692"/>
    </source>
</evidence>
<keyword evidence="5 6" id="KW-0472">Membrane</keyword>
<accession>A0ABW0YIN0</accession>
<evidence type="ECO:0000256" key="2">
    <source>
        <dbReference type="ARBA" id="ARBA00022475"/>
    </source>
</evidence>
<evidence type="ECO:0000256" key="1">
    <source>
        <dbReference type="ARBA" id="ARBA00004162"/>
    </source>
</evidence>
<evidence type="ECO:0000256" key="6">
    <source>
        <dbReference type="SAM" id="Phobius"/>
    </source>
</evidence>
<comment type="subcellular location">
    <subcellularLocation>
        <location evidence="1">Cell membrane</location>
        <topology evidence="1">Single-pass membrane protein</topology>
    </subcellularLocation>
</comment>
<keyword evidence="4 6" id="KW-1133">Transmembrane helix</keyword>
<dbReference type="Pfam" id="PF04024">
    <property type="entry name" value="PspC"/>
    <property type="match status" value="1"/>
</dbReference>
<dbReference type="InterPro" id="IPR052027">
    <property type="entry name" value="PspC"/>
</dbReference>
<gene>
    <name evidence="8" type="ORF">ACFPU1_00730</name>
</gene>
<name>A0ABW0YIN0_9BACI</name>
<keyword evidence="2" id="KW-1003">Cell membrane</keyword>
<keyword evidence="3 6" id="KW-0812">Transmembrane</keyword>
<keyword evidence="9" id="KW-1185">Reference proteome</keyword>
<feature type="domain" description="Phage shock protein PspC N-terminal" evidence="7">
    <location>
        <begin position="2"/>
        <end position="61"/>
    </location>
</feature>
<feature type="transmembrane region" description="Helical" evidence="6">
    <location>
        <begin position="36"/>
        <end position="57"/>
    </location>
</feature>
<evidence type="ECO:0000256" key="4">
    <source>
        <dbReference type="ARBA" id="ARBA00022989"/>
    </source>
</evidence>
<dbReference type="PANTHER" id="PTHR33885">
    <property type="entry name" value="PHAGE SHOCK PROTEIN C"/>
    <property type="match status" value="1"/>
</dbReference>
<dbReference type="Proteomes" id="UP001596142">
    <property type="component" value="Unassembled WGS sequence"/>
</dbReference>
<evidence type="ECO:0000313" key="9">
    <source>
        <dbReference type="Proteomes" id="UP001596142"/>
    </source>
</evidence>
<evidence type="ECO:0000313" key="8">
    <source>
        <dbReference type="EMBL" id="MFC5711297.1"/>
    </source>
</evidence>
<evidence type="ECO:0000259" key="7">
    <source>
        <dbReference type="Pfam" id="PF04024"/>
    </source>
</evidence>
<proteinExistence type="predicted"/>
<sequence>MKKLYRTREDRKIAGVCGGLAAYFGIDATIVRVLTVVLAIVTSGVPFLLGYLLLVFLMPNEEDATF</sequence>
<protein>
    <submittedName>
        <fullName evidence="8">PspC domain-containing protein</fullName>
    </submittedName>
</protein>
<feature type="transmembrane region" description="Helical" evidence="6">
    <location>
        <begin position="12"/>
        <end position="30"/>
    </location>
</feature>
<organism evidence="8 9">
    <name type="scientific">Thalassorhabdus alkalitolerans</name>
    <dbReference type="NCBI Taxonomy" id="2282697"/>
    <lineage>
        <taxon>Bacteria</taxon>
        <taxon>Bacillati</taxon>
        <taxon>Bacillota</taxon>
        <taxon>Bacilli</taxon>
        <taxon>Bacillales</taxon>
        <taxon>Bacillaceae</taxon>
        <taxon>Thalassorhabdus</taxon>
    </lineage>
</organism>